<feature type="domain" description="EF-hand" evidence="1">
    <location>
        <begin position="35"/>
        <end position="55"/>
    </location>
</feature>
<name>A0AAU9J1J9_9CILI</name>
<accession>A0AAU9J1J9</accession>
<dbReference type="PROSITE" id="PS50222">
    <property type="entry name" value="EF_HAND_2"/>
    <property type="match status" value="1"/>
</dbReference>
<dbReference type="AlphaFoldDB" id="A0AAU9J1J9"/>
<comment type="caution">
    <text evidence="2">The sequence shown here is derived from an EMBL/GenBank/DDBJ whole genome shotgun (WGS) entry which is preliminary data.</text>
</comment>
<protein>
    <recommendedName>
        <fullName evidence="1">EF-hand domain-containing protein</fullName>
    </recommendedName>
</protein>
<keyword evidence="3" id="KW-1185">Reference proteome</keyword>
<dbReference type="InterPro" id="IPR002048">
    <property type="entry name" value="EF_hand_dom"/>
</dbReference>
<reference evidence="2" key="1">
    <citation type="submission" date="2021-09" db="EMBL/GenBank/DDBJ databases">
        <authorList>
            <consortium name="AG Swart"/>
            <person name="Singh M."/>
            <person name="Singh A."/>
            <person name="Seah K."/>
            <person name="Emmerich C."/>
        </authorList>
    </citation>
    <scope>NUCLEOTIDE SEQUENCE</scope>
    <source>
        <strain evidence="2">ATCC30299</strain>
    </source>
</reference>
<evidence type="ECO:0000313" key="3">
    <source>
        <dbReference type="Proteomes" id="UP001162131"/>
    </source>
</evidence>
<evidence type="ECO:0000313" key="2">
    <source>
        <dbReference type="EMBL" id="CAG9321053.1"/>
    </source>
</evidence>
<proteinExistence type="predicted"/>
<dbReference type="EMBL" id="CAJZBQ010000027">
    <property type="protein sequence ID" value="CAG9321053.1"/>
    <property type="molecule type" value="Genomic_DNA"/>
</dbReference>
<sequence>MGYYFNYYNNKIMYSFCGNGWEEGVQRLFSIEYDDGNGKISVSELEQFMVKIYHFPYSVGDIKTRIISKIINVINEFLADADGKVDFEIFKRVYAYKRLDKHGYGGIGLQSFLEIVGPKGWTDEMVTSWFRRYGEVSTTGSPKFRTNYWKFFLNPINK</sequence>
<dbReference type="InterPro" id="IPR011992">
    <property type="entry name" value="EF-hand-dom_pair"/>
</dbReference>
<evidence type="ECO:0000259" key="1">
    <source>
        <dbReference type="PROSITE" id="PS50222"/>
    </source>
</evidence>
<dbReference type="Gene3D" id="1.10.238.10">
    <property type="entry name" value="EF-hand"/>
    <property type="match status" value="1"/>
</dbReference>
<gene>
    <name evidence="2" type="ORF">BSTOLATCC_MIC27625</name>
</gene>
<organism evidence="2 3">
    <name type="scientific">Blepharisma stoltei</name>
    <dbReference type="NCBI Taxonomy" id="1481888"/>
    <lineage>
        <taxon>Eukaryota</taxon>
        <taxon>Sar</taxon>
        <taxon>Alveolata</taxon>
        <taxon>Ciliophora</taxon>
        <taxon>Postciliodesmatophora</taxon>
        <taxon>Heterotrichea</taxon>
        <taxon>Heterotrichida</taxon>
        <taxon>Blepharismidae</taxon>
        <taxon>Blepharisma</taxon>
    </lineage>
</organism>
<dbReference type="SUPFAM" id="SSF47473">
    <property type="entry name" value="EF-hand"/>
    <property type="match status" value="1"/>
</dbReference>
<dbReference type="GO" id="GO:0005509">
    <property type="term" value="F:calcium ion binding"/>
    <property type="evidence" value="ECO:0007669"/>
    <property type="project" value="InterPro"/>
</dbReference>
<dbReference type="Proteomes" id="UP001162131">
    <property type="component" value="Unassembled WGS sequence"/>
</dbReference>